<evidence type="ECO:0008006" key="3">
    <source>
        <dbReference type="Google" id="ProtNLM"/>
    </source>
</evidence>
<gene>
    <name evidence="1" type="ORF">WG66_14851</name>
</gene>
<sequence length="319" mass="34356">MKSSVAQSSWFRNTPARISSPSKWDFNNGIDNTTKGNVQYVNQNVATQQKLAFVDPSSGYAIVRVDNNTKIEAGSSIHRNSIGTISPRLLVTNLICQFPGVKITSKDAYPIGSLIIIDAIHIPYGCSVQPAFSILGTEMAWPYAGEIDIIEGRNGVGNNSMAMHTGASCSQTSDISQTAQIGKTLDKDCGTAVGRKVEETKANSFGAGFAQAGGAFLPLRSAFPVFFYGFGRGDTPTSISNAIFNTTTDTSGWGQPSAAYPSADCDIERFFRPHPLRAGIQSNSLSTLRHALANASRMQLATEATMERHIEEFRISELL</sequence>
<dbReference type="Pfam" id="PF26113">
    <property type="entry name" value="GH16_XgeA"/>
    <property type="match status" value="1"/>
</dbReference>
<dbReference type="PANTHER" id="PTHR10963:SF24">
    <property type="entry name" value="GLYCOSIDASE C21B10.07-RELATED"/>
    <property type="match status" value="1"/>
</dbReference>
<proteinExistence type="predicted"/>
<dbReference type="eggNOG" id="ENOG502SKEN">
    <property type="taxonomic scope" value="Eukaryota"/>
</dbReference>
<dbReference type="InterPro" id="IPR013320">
    <property type="entry name" value="ConA-like_dom_sf"/>
</dbReference>
<dbReference type="InterPro" id="IPR050546">
    <property type="entry name" value="Glycosyl_Hydrlase_16"/>
</dbReference>
<reference evidence="1 2" key="1">
    <citation type="submission" date="2015-12" db="EMBL/GenBank/DDBJ databases">
        <title>Draft genome sequence of Moniliophthora roreri, the causal agent of frosty pod rot of cacao.</title>
        <authorList>
            <person name="Aime M.C."/>
            <person name="Diaz-Valderrama J.R."/>
            <person name="Kijpornyongpan T."/>
            <person name="Phillips-Mora W."/>
        </authorList>
    </citation>
    <scope>NUCLEOTIDE SEQUENCE [LARGE SCALE GENOMIC DNA]</scope>
    <source>
        <strain evidence="1 2">MCA 2952</strain>
    </source>
</reference>
<dbReference type="Gene3D" id="2.60.120.200">
    <property type="match status" value="1"/>
</dbReference>
<dbReference type="Proteomes" id="UP000054988">
    <property type="component" value="Unassembled WGS sequence"/>
</dbReference>
<dbReference type="EMBL" id="LATX01002211">
    <property type="protein sequence ID" value="KTB32579.1"/>
    <property type="molecule type" value="Genomic_DNA"/>
</dbReference>
<dbReference type="SUPFAM" id="SSF49899">
    <property type="entry name" value="Concanavalin A-like lectins/glucanases"/>
    <property type="match status" value="1"/>
</dbReference>
<comment type="caution">
    <text evidence="1">The sequence shown here is derived from an EMBL/GenBank/DDBJ whole genome shotgun (WGS) entry which is preliminary data.</text>
</comment>
<evidence type="ECO:0000313" key="2">
    <source>
        <dbReference type="Proteomes" id="UP000054988"/>
    </source>
</evidence>
<evidence type="ECO:0000313" key="1">
    <source>
        <dbReference type="EMBL" id="KTB32579.1"/>
    </source>
</evidence>
<dbReference type="GO" id="GO:0009251">
    <property type="term" value="P:glucan catabolic process"/>
    <property type="evidence" value="ECO:0007669"/>
    <property type="project" value="TreeGrafter"/>
</dbReference>
<dbReference type="AlphaFoldDB" id="A0A0W0F895"/>
<name>A0A0W0F895_MONRR</name>
<accession>A0A0W0F895</accession>
<dbReference type="PANTHER" id="PTHR10963">
    <property type="entry name" value="GLYCOSYL HYDROLASE-RELATED"/>
    <property type="match status" value="1"/>
</dbReference>
<protein>
    <recommendedName>
        <fullName evidence="3">Glycoside hydrolase family 16 protein</fullName>
    </recommendedName>
</protein>
<organism evidence="1 2">
    <name type="scientific">Moniliophthora roreri</name>
    <name type="common">Frosty pod rot fungus</name>
    <name type="synonym">Monilia roreri</name>
    <dbReference type="NCBI Taxonomy" id="221103"/>
    <lineage>
        <taxon>Eukaryota</taxon>
        <taxon>Fungi</taxon>
        <taxon>Dikarya</taxon>
        <taxon>Basidiomycota</taxon>
        <taxon>Agaricomycotina</taxon>
        <taxon>Agaricomycetes</taxon>
        <taxon>Agaricomycetidae</taxon>
        <taxon>Agaricales</taxon>
        <taxon>Marasmiineae</taxon>
        <taxon>Marasmiaceae</taxon>
        <taxon>Moniliophthora</taxon>
    </lineage>
</organism>